<feature type="domain" description="Response regulatory" evidence="18">
    <location>
        <begin position="561"/>
        <end position="675"/>
    </location>
</feature>
<dbReference type="InterPro" id="IPR003660">
    <property type="entry name" value="HAMP_dom"/>
</dbReference>
<dbReference type="Pfam" id="PF00512">
    <property type="entry name" value="HisKA"/>
    <property type="match status" value="1"/>
</dbReference>
<evidence type="ECO:0000259" key="18">
    <source>
        <dbReference type="PROSITE" id="PS50110"/>
    </source>
</evidence>
<dbReference type="CDD" id="cd00082">
    <property type="entry name" value="HisKA"/>
    <property type="match status" value="1"/>
</dbReference>
<dbReference type="InterPro" id="IPR011006">
    <property type="entry name" value="CheY-like_superfamily"/>
</dbReference>
<dbReference type="GO" id="GO:0000155">
    <property type="term" value="F:phosphorelay sensor kinase activity"/>
    <property type="evidence" value="ECO:0007669"/>
    <property type="project" value="InterPro"/>
</dbReference>
<evidence type="ECO:0000256" key="16">
    <source>
        <dbReference type="SAM" id="Phobius"/>
    </source>
</evidence>
<dbReference type="InterPro" id="IPR004358">
    <property type="entry name" value="Sig_transdc_His_kin-like_C"/>
</dbReference>
<dbReference type="GO" id="GO:0005524">
    <property type="term" value="F:ATP binding"/>
    <property type="evidence" value="ECO:0007669"/>
    <property type="project" value="UniProtKB-KW"/>
</dbReference>
<evidence type="ECO:0000256" key="7">
    <source>
        <dbReference type="ARBA" id="ARBA00022741"/>
    </source>
</evidence>
<dbReference type="PROSITE" id="PS50885">
    <property type="entry name" value="HAMP"/>
    <property type="match status" value="1"/>
</dbReference>
<protein>
    <recommendedName>
        <fullName evidence="13">Circadian input-output histidine kinase CikA</fullName>
        <ecNumber evidence="4">2.7.13.3</ecNumber>
    </recommendedName>
    <alternativeName>
        <fullName evidence="12">Sensory/regulatory protein RpfC</fullName>
    </alternativeName>
</protein>
<dbReference type="RefSeq" id="WP_254014328.1">
    <property type="nucleotide sequence ID" value="NZ_JAMZMM010000356.1"/>
</dbReference>
<dbReference type="InterPro" id="IPR036890">
    <property type="entry name" value="HATPase_C_sf"/>
</dbReference>
<proteinExistence type="inferred from homology"/>
<evidence type="ECO:0000256" key="8">
    <source>
        <dbReference type="ARBA" id="ARBA00022777"/>
    </source>
</evidence>
<comment type="subunit">
    <text evidence="11">At low DSF concentrations, interacts with RpfF.</text>
</comment>
<evidence type="ECO:0000259" key="17">
    <source>
        <dbReference type="PROSITE" id="PS50109"/>
    </source>
</evidence>
<comment type="similarity">
    <text evidence="3">In the N-terminal section; belongs to the phytochrome family.</text>
</comment>
<dbReference type="Gene3D" id="3.30.565.10">
    <property type="entry name" value="Histidine kinase-like ATPase, C-terminal domain"/>
    <property type="match status" value="1"/>
</dbReference>
<feature type="domain" description="Histidine kinase" evidence="17">
    <location>
        <begin position="307"/>
        <end position="541"/>
    </location>
</feature>
<comment type="caution">
    <text evidence="20">The sequence shown here is derived from an EMBL/GenBank/DDBJ whole genome shotgun (WGS) entry which is preliminary data.</text>
</comment>
<sequence length="825" mass="93289">MKIRDQIFSGYLLLFIVTAFSTIFEIRSTKTISQNYEEIIQQTLPVTFAIQNIKLAAINIVSSTNEITFRLSAGQDSRSQSAEEQQLIERGYKPYENHLREYKILVNMFFPDEIEYLKEIERTGKLIKGKSEQIIKLKKQGKTDIEEISELNEQLENYEIEFFHAIDKAMAKENEELETRQQEVTSGLTKDFTTVLSINLIILVFGVGVAILFTKSIERRLSQLVIATEKLSQGNRTIVLPPPTKDEIGELTTSFDRMAHQLQDTLESLEEKVEERTSELSLKNQELEKAKIESESANRAKSEFLANMSHEIRTPMNAVIGMTSLLLDTNLNSEQREFVEVVRNSGDGLLEIINDILDFSKIEAGKLELEQQPCNLSESIESALDLITTKAIEKNLELGYLIEANTPNAIITDSTRLRQVLVNLLGNAVKFTEKGEIFVFLNTREIDSSDLESIEDESSNESWYELHFQIKDTGIGIPQDRIGKLFQSFSQVDASSTRRYSGTGLGLAISKRLVNLMGGEIWVESEVGKGSTFHFTLRAKATAHSKLIYDNLEITDLQNKRLLVVDDNPTNRQIVRLQSQSWGMFVVEAASGEEALSCLQKEPPFDIAVLDMQMPIMDGLTLAEIIHRNYNSPKLPLILLTSVGINLPAVEKYFAAILNKPIRSSRLYNSLVSILSKPNSKQIIPNSQGEIAPRFDSTLGWRFPLRILLAEDNIVNQKVAIMQIKRLGYNPDIAANGIEVLEALERQCYDVVLMDVQMPELDGLETSRYICDNFLEDNQPYIIAMTANAMEEDRQECLQAGMKDFIRKPFKVEDLTAALLKVPVK</sequence>
<dbReference type="SMART" id="SM00304">
    <property type="entry name" value="HAMP"/>
    <property type="match status" value="1"/>
</dbReference>
<feature type="modified residue" description="4-aspartylphosphate" evidence="14">
    <location>
        <position position="611"/>
    </location>
</feature>
<evidence type="ECO:0000259" key="19">
    <source>
        <dbReference type="PROSITE" id="PS50885"/>
    </source>
</evidence>
<dbReference type="SUPFAM" id="SSF158472">
    <property type="entry name" value="HAMP domain-like"/>
    <property type="match status" value="1"/>
</dbReference>
<keyword evidence="5 14" id="KW-0597">Phosphoprotein</keyword>
<evidence type="ECO:0000256" key="6">
    <source>
        <dbReference type="ARBA" id="ARBA00022679"/>
    </source>
</evidence>
<dbReference type="EC" id="2.7.13.3" evidence="4"/>
<feature type="domain" description="Response regulatory" evidence="18">
    <location>
        <begin position="706"/>
        <end position="823"/>
    </location>
</feature>
<accession>A0AAE3KRE6</accession>
<dbReference type="FunFam" id="1.10.287.130:FF:000002">
    <property type="entry name" value="Two-component osmosensing histidine kinase"/>
    <property type="match status" value="1"/>
</dbReference>
<dbReference type="SUPFAM" id="SSF55874">
    <property type="entry name" value="ATPase domain of HSP90 chaperone/DNA topoisomerase II/histidine kinase"/>
    <property type="match status" value="1"/>
</dbReference>
<evidence type="ECO:0000313" key="21">
    <source>
        <dbReference type="Proteomes" id="UP001204953"/>
    </source>
</evidence>
<dbReference type="CDD" id="cd17546">
    <property type="entry name" value="REC_hyHK_CKI1_RcsC-like"/>
    <property type="match status" value="2"/>
</dbReference>
<keyword evidence="15" id="KW-0175">Coiled coil</keyword>
<evidence type="ECO:0000256" key="5">
    <source>
        <dbReference type="ARBA" id="ARBA00022553"/>
    </source>
</evidence>
<dbReference type="InterPro" id="IPR003594">
    <property type="entry name" value="HATPase_dom"/>
</dbReference>
<dbReference type="SMART" id="SM00388">
    <property type="entry name" value="HisKA"/>
    <property type="match status" value="1"/>
</dbReference>
<keyword evidence="7" id="KW-0547">Nucleotide-binding</keyword>
<comment type="catalytic activity">
    <reaction evidence="1">
        <text>ATP + protein L-histidine = ADP + protein N-phospho-L-histidine.</text>
        <dbReference type="EC" id="2.7.13.3"/>
    </reaction>
</comment>
<dbReference type="EMBL" id="JAMZMM010000356">
    <property type="protein sequence ID" value="MCP2731593.1"/>
    <property type="molecule type" value="Genomic_DNA"/>
</dbReference>
<evidence type="ECO:0000256" key="3">
    <source>
        <dbReference type="ARBA" id="ARBA00006402"/>
    </source>
</evidence>
<keyword evidence="16" id="KW-1133">Transmembrane helix</keyword>
<dbReference type="Proteomes" id="UP001204953">
    <property type="component" value="Unassembled WGS sequence"/>
</dbReference>
<dbReference type="Gene3D" id="3.40.50.2300">
    <property type="match status" value="2"/>
</dbReference>
<evidence type="ECO:0000256" key="9">
    <source>
        <dbReference type="ARBA" id="ARBA00022840"/>
    </source>
</evidence>
<evidence type="ECO:0000256" key="13">
    <source>
        <dbReference type="ARBA" id="ARBA00074306"/>
    </source>
</evidence>
<keyword evidence="16" id="KW-0812">Transmembrane</keyword>
<keyword evidence="9" id="KW-0067">ATP-binding</keyword>
<dbReference type="AlphaFoldDB" id="A0AAE3KRE6"/>
<keyword evidence="10" id="KW-0902">Two-component regulatory system</keyword>
<feature type="domain" description="HAMP" evidence="19">
    <location>
        <begin position="215"/>
        <end position="267"/>
    </location>
</feature>
<dbReference type="Gene3D" id="1.10.287.130">
    <property type="match status" value="1"/>
</dbReference>
<evidence type="ECO:0000256" key="1">
    <source>
        <dbReference type="ARBA" id="ARBA00000085"/>
    </source>
</evidence>
<comment type="subcellular location">
    <subcellularLocation>
        <location evidence="2">Membrane</location>
    </subcellularLocation>
</comment>
<evidence type="ECO:0000256" key="4">
    <source>
        <dbReference type="ARBA" id="ARBA00012438"/>
    </source>
</evidence>
<dbReference type="InterPro" id="IPR005467">
    <property type="entry name" value="His_kinase_dom"/>
</dbReference>
<dbReference type="PRINTS" id="PR00344">
    <property type="entry name" value="BCTRLSENSOR"/>
</dbReference>
<evidence type="ECO:0000256" key="10">
    <source>
        <dbReference type="ARBA" id="ARBA00023012"/>
    </source>
</evidence>
<evidence type="ECO:0000313" key="20">
    <source>
        <dbReference type="EMBL" id="MCP2731593.1"/>
    </source>
</evidence>
<dbReference type="InterPro" id="IPR003661">
    <property type="entry name" value="HisK_dim/P_dom"/>
</dbReference>
<dbReference type="SUPFAM" id="SSF47384">
    <property type="entry name" value="Homodimeric domain of signal transducing histidine kinase"/>
    <property type="match status" value="1"/>
</dbReference>
<dbReference type="SUPFAM" id="SSF52172">
    <property type="entry name" value="CheY-like"/>
    <property type="match status" value="2"/>
</dbReference>
<keyword evidence="6" id="KW-0808">Transferase</keyword>
<dbReference type="Gene3D" id="6.10.340.10">
    <property type="match status" value="1"/>
</dbReference>
<dbReference type="InterPro" id="IPR001789">
    <property type="entry name" value="Sig_transdc_resp-reg_receiver"/>
</dbReference>
<dbReference type="InterPro" id="IPR036097">
    <property type="entry name" value="HisK_dim/P_sf"/>
</dbReference>
<feature type="coiled-coil region" evidence="15">
    <location>
        <begin position="259"/>
        <end position="300"/>
    </location>
</feature>
<feature type="coiled-coil region" evidence="15">
    <location>
        <begin position="141"/>
        <end position="168"/>
    </location>
</feature>
<dbReference type="Pfam" id="PF00072">
    <property type="entry name" value="Response_reg"/>
    <property type="match status" value="2"/>
</dbReference>
<name>A0AAE3KRE6_9CYAN</name>
<dbReference type="PANTHER" id="PTHR45339">
    <property type="entry name" value="HYBRID SIGNAL TRANSDUCTION HISTIDINE KINASE J"/>
    <property type="match status" value="1"/>
</dbReference>
<gene>
    <name evidence="20" type="ORF">NJ959_24500</name>
</gene>
<dbReference type="Pfam" id="PF02518">
    <property type="entry name" value="HATPase_c"/>
    <property type="match status" value="1"/>
</dbReference>
<feature type="transmembrane region" description="Helical" evidence="16">
    <location>
        <begin position="192"/>
        <end position="213"/>
    </location>
</feature>
<organism evidence="20 21">
    <name type="scientific">Limnofasciculus baicalensis BBK-W-15</name>
    <dbReference type="NCBI Taxonomy" id="2699891"/>
    <lineage>
        <taxon>Bacteria</taxon>
        <taxon>Bacillati</taxon>
        <taxon>Cyanobacteriota</taxon>
        <taxon>Cyanophyceae</taxon>
        <taxon>Coleofasciculales</taxon>
        <taxon>Coleofasciculaceae</taxon>
        <taxon>Limnofasciculus</taxon>
        <taxon>Limnofasciculus baicalensis</taxon>
    </lineage>
</organism>
<evidence type="ECO:0000256" key="12">
    <source>
        <dbReference type="ARBA" id="ARBA00068150"/>
    </source>
</evidence>
<evidence type="ECO:0000256" key="11">
    <source>
        <dbReference type="ARBA" id="ARBA00064003"/>
    </source>
</evidence>
<dbReference type="SMART" id="SM00448">
    <property type="entry name" value="REC"/>
    <property type="match status" value="2"/>
</dbReference>
<evidence type="ECO:0000256" key="14">
    <source>
        <dbReference type="PROSITE-ProRule" id="PRU00169"/>
    </source>
</evidence>
<dbReference type="SMART" id="SM00387">
    <property type="entry name" value="HATPase_c"/>
    <property type="match status" value="1"/>
</dbReference>
<dbReference type="GO" id="GO:0016020">
    <property type="term" value="C:membrane"/>
    <property type="evidence" value="ECO:0007669"/>
    <property type="project" value="UniProtKB-SubCell"/>
</dbReference>
<dbReference type="CDD" id="cd06225">
    <property type="entry name" value="HAMP"/>
    <property type="match status" value="1"/>
</dbReference>
<reference evidence="20" key="1">
    <citation type="submission" date="2022-06" db="EMBL/GenBank/DDBJ databases">
        <title>New cyanobacteria of genus Symplocastrum in benthos of Lake Baikal.</title>
        <authorList>
            <person name="Sorokovikova E."/>
            <person name="Tikhonova I."/>
            <person name="Krasnopeev A."/>
            <person name="Evseev P."/>
            <person name="Gladkikh A."/>
            <person name="Belykh O."/>
        </authorList>
    </citation>
    <scope>NUCLEOTIDE SEQUENCE</scope>
    <source>
        <strain evidence="20">BBK-W-15</strain>
    </source>
</reference>
<evidence type="ECO:0000256" key="2">
    <source>
        <dbReference type="ARBA" id="ARBA00004370"/>
    </source>
</evidence>
<dbReference type="PANTHER" id="PTHR45339:SF1">
    <property type="entry name" value="HYBRID SIGNAL TRANSDUCTION HISTIDINE KINASE J"/>
    <property type="match status" value="1"/>
</dbReference>
<dbReference type="CDD" id="cd16922">
    <property type="entry name" value="HATPase_EvgS-ArcB-TorS-like"/>
    <property type="match status" value="1"/>
</dbReference>
<dbReference type="PROSITE" id="PS50110">
    <property type="entry name" value="RESPONSE_REGULATORY"/>
    <property type="match status" value="2"/>
</dbReference>
<keyword evidence="16" id="KW-0472">Membrane</keyword>
<evidence type="ECO:0000256" key="15">
    <source>
        <dbReference type="SAM" id="Coils"/>
    </source>
</evidence>
<keyword evidence="8" id="KW-0418">Kinase</keyword>
<dbReference type="PROSITE" id="PS50109">
    <property type="entry name" value="HIS_KIN"/>
    <property type="match status" value="1"/>
</dbReference>
<dbReference type="FunFam" id="3.30.565.10:FF:000010">
    <property type="entry name" value="Sensor histidine kinase RcsC"/>
    <property type="match status" value="1"/>
</dbReference>
<feature type="modified residue" description="4-aspartylphosphate" evidence="14">
    <location>
        <position position="755"/>
    </location>
</feature>
<dbReference type="Pfam" id="PF00672">
    <property type="entry name" value="HAMP"/>
    <property type="match status" value="1"/>
</dbReference>
<keyword evidence="21" id="KW-1185">Reference proteome</keyword>